<keyword evidence="1" id="KW-0812">Transmembrane</keyword>
<evidence type="ECO:0000313" key="3">
    <source>
        <dbReference type="EMBL" id="MBB3191020.1"/>
    </source>
</evidence>
<dbReference type="Proteomes" id="UP000547614">
    <property type="component" value="Unassembled WGS sequence"/>
</dbReference>
<dbReference type="InterPro" id="IPR045175">
    <property type="entry name" value="M28_fam"/>
</dbReference>
<dbReference type="EMBL" id="JACHXP010000010">
    <property type="protein sequence ID" value="MBB3191020.1"/>
    <property type="molecule type" value="Genomic_DNA"/>
</dbReference>
<feature type="domain" description="Peptidase M28" evidence="2">
    <location>
        <begin position="108"/>
        <end position="328"/>
    </location>
</feature>
<accession>A0A839VAM5</accession>
<dbReference type="InterPro" id="IPR007484">
    <property type="entry name" value="Peptidase_M28"/>
</dbReference>
<dbReference type="AlphaFoldDB" id="A0A839VAM5"/>
<sequence length="335" mass="37047">MRWQVVIAGLGVLLVIVLVTLFAGYWLIMHMPGTSYRVTPPPLDAEGIALRDRLRGHVLILSQRIGERHYWRPDKLRETATYIERQWRDAGLDPVRQAVPARGTRFDNIEVRLAGDGAERATLIIGAHYDTVRGSPGADDNASGVAILLEVARRLQGTALDRPVRLVAFVNEEAPFFGSPAMGSLDLARRLRDANEEVLGMISLEMLGYYTDAPHSQRYPPLVGYFYPDTGNFVAGVGNLASRAWVRRVVGALRRHATLPTEGLAVPTQLVGDIQRSDHWAFWTMGYPAMMLTDTADFRTPYYHGPGDSPDTLDYPAMARLAEALAAAIIDLATQ</sequence>
<keyword evidence="4" id="KW-1185">Reference proteome</keyword>
<protein>
    <recommendedName>
        <fullName evidence="2">Peptidase M28 domain-containing protein</fullName>
    </recommendedName>
</protein>
<evidence type="ECO:0000256" key="1">
    <source>
        <dbReference type="SAM" id="Phobius"/>
    </source>
</evidence>
<dbReference type="GO" id="GO:0008235">
    <property type="term" value="F:metalloexopeptidase activity"/>
    <property type="evidence" value="ECO:0007669"/>
    <property type="project" value="InterPro"/>
</dbReference>
<evidence type="ECO:0000259" key="2">
    <source>
        <dbReference type="Pfam" id="PF04389"/>
    </source>
</evidence>
<dbReference type="PANTHER" id="PTHR12147:SF26">
    <property type="entry name" value="PEPTIDASE M28 DOMAIN-CONTAINING PROTEIN"/>
    <property type="match status" value="1"/>
</dbReference>
<dbReference type="PANTHER" id="PTHR12147">
    <property type="entry name" value="METALLOPEPTIDASE M28 FAMILY MEMBER"/>
    <property type="match status" value="1"/>
</dbReference>
<dbReference type="Gene3D" id="3.40.630.10">
    <property type="entry name" value="Zn peptidases"/>
    <property type="match status" value="1"/>
</dbReference>
<keyword evidence="1" id="KW-1133">Transmembrane helix</keyword>
<dbReference type="SUPFAM" id="SSF53187">
    <property type="entry name" value="Zn-dependent exopeptidases"/>
    <property type="match status" value="1"/>
</dbReference>
<comment type="caution">
    <text evidence="3">The sequence shown here is derived from an EMBL/GenBank/DDBJ whole genome shotgun (WGS) entry which is preliminary data.</text>
</comment>
<dbReference type="Pfam" id="PF04389">
    <property type="entry name" value="Peptidase_M28"/>
    <property type="match status" value="1"/>
</dbReference>
<organism evidence="3 4">
    <name type="scientific">Halomonas cerina</name>
    <dbReference type="NCBI Taxonomy" id="447424"/>
    <lineage>
        <taxon>Bacteria</taxon>
        <taxon>Pseudomonadati</taxon>
        <taxon>Pseudomonadota</taxon>
        <taxon>Gammaproteobacteria</taxon>
        <taxon>Oceanospirillales</taxon>
        <taxon>Halomonadaceae</taxon>
        <taxon>Halomonas</taxon>
    </lineage>
</organism>
<name>A0A839VAM5_9GAMM</name>
<dbReference type="GO" id="GO:0006508">
    <property type="term" value="P:proteolysis"/>
    <property type="evidence" value="ECO:0007669"/>
    <property type="project" value="InterPro"/>
</dbReference>
<keyword evidence="1" id="KW-0472">Membrane</keyword>
<dbReference type="RefSeq" id="WP_183325807.1">
    <property type="nucleotide sequence ID" value="NZ_JACHXP010000010.1"/>
</dbReference>
<proteinExistence type="predicted"/>
<gene>
    <name evidence="3" type="ORF">FHR94_002264</name>
</gene>
<reference evidence="3 4" key="1">
    <citation type="submission" date="2020-08" db="EMBL/GenBank/DDBJ databases">
        <title>Genomic Encyclopedia of Type Strains, Phase III (KMG-III): the genomes of soil and plant-associated and newly described type strains.</title>
        <authorList>
            <person name="Whitman W."/>
        </authorList>
    </citation>
    <scope>NUCLEOTIDE SEQUENCE [LARGE SCALE GENOMIC DNA]</scope>
    <source>
        <strain evidence="3 4">CECT 7282</strain>
    </source>
</reference>
<evidence type="ECO:0000313" key="4">
    <source>
        <dbReference type="Proteomes" id="UP000547614"/>
    </source>
</evidence>
<feature type="transmembrane region" description="Helical" evidence="1">
    <location>
        <begin position="6"/>
        <end position="28"/>
    </location>
</feature>